<evidence type="ECO:0000313" key="3">
    <source>
        <dbReference type="Proteomes" id="UP000479710"/>
    </source>
</evidence>
<dbReference type="EMBL" id="SPHZ02000010">
    <property type="protein sequence ID" value="KAF0896136.1"/>
    <property type="molecule type" value="Genomic_DNA"/>
</dbReference>
<keyword evidence="3" id="KW-1185">Reference proteome</keyword>
<dbReference type="Proteomes" id="UP000479710">
    <property type="component" value="Unassembled WGS sequence"/>
</dbReference>
<organism evidence="2 3">
    <name type="scientific">Oryza meyeriana var. granulata</name>
    <dbReference type="NCBI Taxonomy" id="110450"/>
    <lineage>
        <taxon>Eukaryota</taxon>
        <taxon>Viridiplantae</taxon>
        <taxon>Streptophyta</taxon>
        <taxon>Embryophyta</taxon>
        <taxon>Tracheophyta</taxon>
        <taxon>Spermatophyta</taxon>
        <taxon>Magnoliopsida</taxon>
        <taxon>Liliopsida</taxon>
        <taxon>Poales</taxon>
        <taxon>Poaceae</taxon>
        <taxon>BOP clade</taxon>
        <taxon>Oryzoideae</taxon>
        <taxon>Oryzeae</taxon>
        <taxon>Oryzinae</taxon>
        <taxon>Oryza</taxon>
        <taxon>Oryza meyeriana</taxon>
    </lineage>
</organism>
<reference evidence="2 3" key="1">
    <citation type="submission" date="2019-11" db="EMBL/GenBank/DDBJ databases">
        <title>Whole genome sequence of Oryza granulata.</title>
        <authorList>
            <person name="Li W."/>
        </authorList>
    </citation>
    <scope>NUCLEOTIDE SEQUENCE [LARGE SCALE GENOMIC DNA]</scope>
    <source>
        <strain evidence="3">cv. Menghai</strain>
        <tissue evidence="2">Leaf</tissue>
    </source>
</reference>
<comment type="caution">
    <text evidence="2">The sequence shown here is derived from an EMBL/GenBank/DDBJ whole genome shotgun (WGS) entry which is preliminary data.</text>
</comment>
<name>A0A6G1C7N5_9ORYZ</name>
<gene>
    <name evidence="2" type="ORF">E2562_019634</name>
</gene>
<proteinExistence type="predicted"/>
<accession>A0A6G1C7N5</accession>
<feature type="compositionally biased region" description="Basic and acidic residues" evidence="1">
    <location>
        <begin position="1"/>
        <end position="14"/>
    </location>
</feature>
<dbReference type="AlphaFoldDB" id="A0A6G1C7N5"/>
<feature type="region of interest" description="Disordered" evidence="1">
    <location>
        <begin position="1"/>
        <end position="38"/>
    </location>
</feature>
<evidence type="ECO:0000256" key="1">
    <source>
        <dbReference type="SAM" id="MobiDB-lite"/>
    </source>
</evidence>
<evidence type="ECO:0000313" key="2">
    <source>
        <dbReference type="EMBL" id="KAF0896136.1"/>
    </source>
</evidence>
<protein>
    <submittedName>
        <fullName evidence="2">Uncharacterized protein</fullName>
    </submittedName>
</protein>
<sequence length="195" mass="20705">MPGSEAKQDNEHRAKQAPRALPSHHLHDLAGTDGEDGLSVDQTKVVEVVKASLAEDRGSALKHTTSLKLTTLQARSSTGWGGNDGGGGGREGGELVGEGVVSGAHIHSSLSMSVMTTGLDRSTSSYYRLSFFPPASDSSIWRFRFYFFHKAHSRFNTMLSTGLLVVSATTAAEAVGAKVVEPMGEEEVNRSLAMS</sequence>